<reference evidence="2 3" key="1">
    <citation type="submission" date="2018-04" db="EMBL/GenBank/DDBJ databases">
        <title>Flavobacterium sp. nov., isolated from glacier ice.</title>
        <authorList>
            <person name="Liu Q."/>
            <person name="Xin Y.-H."/>
        </authorList>
    </citation>
    <scope>NUCLEOTIDE SEQUENCE [LARGE SCALE GENOMIC DNA]</scope>
    <source>
        <strain evidence="2 3">LB2P30</strain>
    </source>
</reference>
<dbReference type="AlphaFoldDB" id="A0A2U1K2I8"/>
<dbReference type="GO" id="GO:0005829">
    <property type="term" value="C:cytosol"/>
    <property type="evidence" value="ECO:0007669"/>
    <property type="project" value="TreeGrafter"/>
</dbReference>
<evidence type="ECO:0000259" key="1">
    <source>
        <dbReference type="Pfam" id="PF00248"/>
    </source>
</evidence>
<dbReference type="CDD" id="cd19092">
    <property type="entry name" value="AKR_BsYcsN_EcYdhF-like"/>
    <property type="match status" value="1"/>
</dbReference>
<dbReference type="SUPFAM" id="SSF51430">
    <property type="entry name" value="NAD(P)-linked oxidoreductase"/>
    <property type="match status" value="1"/>
</dbReference>
<dbReference type="Proteomes" id="UP000245618">
    <property type="component" value="Unassembled WGS sequence"/>
</dbReference>
<feature type="domain" description="NADP-dependent oxidoreductase" evidence="1">
    <location>
        <begin position="8"/>
        <end position="277"/>
    </location>
</feature>
<dbReference type="PANTHER" id="PTHR43364">
    <property type="entry name" value="NADH-SPECIFIC METHYLGLYOXAL REDUCTASE-RELATED"/>
    <property type="match status" value="1"/>
</dbReference>
<name>A0A2U1K2I8_9FLAO</name>
<dbReference type="InterPro" id="IPR036812">
    <property type="entry name" value="NAD(P)_OxRdtase_dom_sf"/>
</dbReference>
<dbReference type="InterPro" id="IPR023210">
    <property type="entry name" value="NADP_OxRdtase_dom"/>
</dbReference>
<dbReference type="RefSeq" id="WP_116759771.1">
    <property type="nucleotide sequence ID" value="NZ_QCZH01000001.1"/>
</dbReference>
<gene>
    <name evidence="2" type="ORF">DB891_01230</name>
</gene>
<evidence type="ECO:0000313" key="3">
    <source>
        <dbReference type="Proteomes" id="UP000245618"/>
    </source>
</evidence>
<dbReference type="InterPro" id="IPR050523">
    <property type="entry name" value="AKR_Detox_Biosynth"/>
</dbReference>
<keyword evidence="3" id="KW-1185">Reference proteome</keyword>
<proteinExistence type="predicted"/>
<dbReference type="PANTHER" id="PTHR43364:SF1">
    <property type="entry name" value="OXIDOREDUCTASE YDHF"/>
    <property type="match status" value="1"/>
</dbReference>
<dbReference type="Pfam" id="PF00248">
    <property type="entry name" value="Aldo_ket_red"/>
    <property type="match status" value="1"/>
</dbReference>
<comment type="caution">
    <text evidence="2">The sequence shown here is derived from an EMBL/GenBank/DDBJ whole genome shotgun (WGS) entry which is preliminary data.</text>
</comment>
<accession>A0A2U1K2I8</accession>
<dbReference type="EMBL" id="QCZH01000001">
    <property type="protein sequence ID" value="PWA11465.1"/>
    <property type="molecule type" value="Genomic_DNA"/>
</dbReference>
<organism evidence="2 3">
    <name type="scientific">Flavobacterium laiguense</name>
    <dbReference type="NCBI Taxonomy" id="2169409"/>
    <lineage>
        <taxon>Bacteria</taxon>
        <taxon>Pseudomonadati</taxon>
        <taxon>Bacteroidota</taxon>
        <taxon>Flavobacteriia</taxon>
        <taxon>Flavobacteriales</taxon>
        <taxon>Flavobacteriaceae</taxon>
        <taxon>Flavobacterium</taxon>
    </lineage>
</organism>
<sequence length="291" mass="32947">MTKTTFSKIIAGTMTWGIWGKNLDKNQMIDLMNSCLESGISTFDHADIYGAYTTETAFGNAFSESKIDRQKIQLISKCGIQHKNKNRSQNIVGHYEYSKSYIIWSVEQSLQNLQTDYLDLLLLHRPSPLMQADEIKEAVEKLKTEGKILDFGVSNFTPSQTDLIQTKTKINYNQIEFSITHLDPMLDGSLDHMQTNQITPMCWSPLGTVFRKDDEQSQRIKKLATALSLKYNVADDVILLAWILKHPAGILPVCGTSDKTRIANLMQATTFEMELQDWFALWIASTGNPVP</sequence>
<dbReference type="OrthoDB" id="9773828at2"/>
<evidence type="ECO:0000313" key="2">
    <source>
        <dbReference type="EMBL" id="PWA11465.1"/>
    </source>
</evidence>
<dbReference type="Gene3D" id="3.20.20.100">
    <property type="entry name" value="NADP-dependent oxidoreductase domain"/>
    <property type="match status" value="1"/>
</dbReference>
<protein>
    <submittedName>
        <fullName evidence="2">Aldo/keto reductase</fullName>
    </submittedName>
</protein>